<feature type="domain" description="Nrap protein" evidence="16">
    <location>
        <begin position="913"/>
        <end position="1071"/>
    </location>
</feature>
<dbReference type="Pfam" id="PF17405">
    <property type="entry name" value="Nrap_D4"/>
    <property type="match status" value="1"/>
</dbReference>
<evidence type="ECO:0000256" key="2">
    <source>
        <dbReference type="ARBA" id="ARBA00004604"/>
    </source>
</evidence>
<dbReference type="FunFam" id="1.10.1410.10:FF:000005">
    <property type="entry name" value="Nucleolar protein 6"/>
    <property type="match status" value="1"/>
</dbReference>
<feature type="compositionally biased region" description="Basic and acidic residues" evidence="11">
    <location>
        <begin position="62"/>
        <end position="73"/>
    </location>
</feature>
<evidence type="ECO:0000256" key="6">
    <source>
        <dbReference type="ARBA" id="ARBA00022884"/>
    </source>
</evidence>
<feature type="domain" description="Nrap protein" evidence="17">
    <location>
        <begin position="1074"/>
        <end position="1194"/>
    </location>
</feature>
<dbReference type="VEuPathDB" id="VectorBase:SCAU003743"/>
<dbReference type="Pfam" id="PF17403">
    <property type="entry name" value="Nrap_D2"/>
    <property type="match status" value="1"/>
</dbReference>
<keyword evidence="5" id="KW-0158">Chromosome</keyword>
<evidence type="ECO:0000259" key="14">
    <source>
        <dbReference type="Pfam" id="PF17404"/>
    </source>
</evidence>
<evidence type="ECO:0000313" key="19">
    <source>
        <dbReference type="Proteomes" id="UP000095300"/>
    </source>
</evidence>
<dbReference type="EnsemblMetazoa" id="SCAU003743-RA">
    <property type="protein sequence ID" value="SCAU003743-PA"/>
    <property type="gene ID" value="SCAU003743"/>
</dbReference>
<dbReference type="AlphaFoldDB" id="A0A1I8P0I7"/>
<dbReference type="Proteomes" id="UP000095300">
    <property type="component" value="Unassembled WGS sequence"/>
</dbReference>
<dbReference type="InterPro" id="IPR005554">
    <property type="entry name" value="NOL6/Upt22"/>
</dbReference>
<dbReference type="PANTHER" id="PTHR17972">
    <property type="entry name" value="NUCLEOLAR RNA-ASSOCIATED PROTEIN"/>
    <property type="match status" value="1"/>
</dbReference>
<dbReference type="Pfam" id="PF17406">
    <property type="entry name" value="Nrap_D5"/>
    <property type="match status" value="1"/>
</dbReference>
<keyword evidence="6 10" id="KW-0694">RNA-binding</keyword>
<dbReference type="KEGG" id="scac:106083589"/>
<evidence type="ECO:0000259" key="15">
    <source>
        <dbReference type="Pfam" id="PF17405"/>
    </source>
</evidence>
<evidence type="ECO:0000256" key="4">
    <source>
        <dbReference type="ARBA" id="ARBA00016437"/>
    </source>
</evidence>
<dbReference type="InterPro" id="IPR035370">
    <property type="entry name" value="Nrap_D5"/>
</dbReference>
<feature type="compositionally biased region" description="Polar residues" evidence="11">
    <location>
        <begin position="1219"/>
        <end position="1237"/>
    </location>
</feature>
<evidence type="ECO:0000256" key="1">
    <source>
        <dbReference type="ARBA" id="ARBA00004286"/>
    </source>
</evidence>
<evidence type="ECO:0000259" key="12">
    <source>
        <dbReference type="Pfam" id="PF03813"/>
    </source>
</evidence>
<dbReference type="OrthoDB" id="10251401at2759"/>
<comment type="subcellular location">
    <subcellularLocation>
        <location evidence="1">Chromosome</location>
    </subcellularLocation>
    <subcellularLocation>
        <location evidence="2 10">Nucleus</location>
        <location evidence="2 10">Nucleolus</location>
    </subcellularLocation>
</comment>
<feature type="compositionally biased region" description="Low complexity" evidence="11">
    <location>
        <begin position="1244"/>
        <end position="1254"/>
    </location>
</feature>
<feature type="domain" description="Nrap protein" evidence="12">
    <location>
        <begin position="239"/>
        <end position="382"/>
    </location>
</feature>
<evidence type="ECO:0000313" key="18">
    <source>
        <dbReference type="EnsemblMetazoa" id="SCAU003743-PA"/>
    </source>
</evidence>
<dbReference type="GO" id="GO:0032040">
    <property type="term" value="C:small-subunit processome"/>
    <property type="evidence" value="ECO:0007669"/>
    <property type="project" value="TreeGrafter"/>
</dbReference>
<feature type="domain" description="Nrap protein" evidence="14">
    <location>
        <begin position="536"/>
        <end position="695"/>
    </location>
</feature>
<comment type="function">
    <text evidence="8">Part of the small subunit (SSU) processome, first precursor of the small eukaryotic ribosomal subunit. During the assembly of the SSU processome in the nucleolus, many ribosome biogenesis factors, an RNA chaperone and ribosomal proteins associate with the nascent pre-rRNA and work in concert to generate RNA folding, modifications, rearrangements and cleavage as well as targeted degradation of pre-ribosomal RNA by the RNA exosome.</text>
</comment>
<evidence type="ECO:0000256" key="11">
    <source>
        <dbReference type="SAM" id="MobiDB-lite"/>
    </source>
</evidence>
<dbReference type="Pfam" id="PF03813">
    <property type="entry name" value="Nrap"/>
    <property type="match status" value="1"/>
</dbReference>
<gene>
    <name evidence="18" type="primary">106083589</name>
</gene>
<comment type="similarity">
    <text evidence="3 10">Belongs to the NRAP family.</text>
</comment>
<feature type="compositionally biased region" description="Basic residues" evidence="11">
    <location>
        <begin position="1"/>
        <end position="14"/>
    </location>
</feature>
<organism evidence="18 19">
    <name type="scientific">Stomoxys calcitrans</name>
    <name type="common">Stable fly</name>
    <name type="synonym">Conops calcitrans</name>
    <dbReference type="NCBI Taxonomy" id="35570"/>
    <lineage>
        <taxon>Eukaryota</taxon>
        <taxon>Metazoa</taxon>
        <taxon>Ecdysozoa</taxon>
        <taxon>Arthropoda</taxon>
        <taxon>Hexapoda</taxon>
        <taxon>Insecta</taxon>
        <taxon>Pterygota</taxon>
        <taxon>Neoptera</taxon>
        <taxon>Endopterygota</taxon>
        <taxon>Diptera</taxon>
        <taxon>Brachycera</taxon>
        <taxon>Muscomorpha</taxon>
        <taxon>Muscoidea</taxon>
        <taxon>Muscidae</taxon>
        <taxon>Stomoxys</taxon>
    </lineage>
</organism>
<evidence type="ECO:0000256" key="9">
    <source>
        <dbReference type="ARBA" id="ARBA00035020"/>
    </source>
</evidence>
<dbReference type="GO" id="GO:0005694">
    <property type="term" value="C:chromosome"/>
    <property type="evidence" value="ECO:0007669"/>
    <property type="project" value="UniProtKB-SubCell"/>
</dbReference>
<evidence type="ECO:0000259" key="13">
    <source>
        <dbReference type="Pfam" id="PF17403"/>
    </source>
</evidence>
<dbReference type="GO" id="GO:0006364">
    <property type="term" value="P:rRNA processing"/>
    <property type="evidence" value="ECO:0007669"/>
    <property type="project" value="TreeGrafter"/>
</dbReference>
<keyword evidence="19" id="KW-1185">Reference proteome</keyword>
<protein>
    <recommendedName>
        <fullName evidence="4 10">Nucleolar protein 6</fullName>
    </recommendedName>
</protein>
<dbReference type="GO" id="GO:0032545">
    <property type="term" value="C:CURI complex"/>
    <property type="evidence" value="ECO:0007669"/>
    <property type="project" value="TreeGrafter"/>
</dbReference>
<dbReference type="GO" id="GO:0034456">
    <property type="term" value="C:UTP-C complex"/>
    <property type="evidence" value="ECO:0007669"/>
    <property type="project" value="TreeGrafter"/>
</dbReference>
<evidence type="ECO:0000256" key="5">
    <source>
        <dbReference type="ARBA" id="ARBA00022454"/>
    </source>
</evidence>
<keyword evidence="7 10" id="KW-0539">Nucleus</keyword>
<accession>A0A1I8P0I7</accession>
<feature type="domain" description="Nrap protein" evidence="13">
    <location>
        <begin position="387"/>
        <end position="531"/>
    </location>
</feature>
<dbReference type="PANTHER" id="PTHR17972:SF0">
    <property type="entry name" value="NUCLEOLAR PROTEIN 6"/>
    <property type="match status" value="1"/>
</dbReference>
<evidence type="ECO:0000259" key="17">
    <source>
        <dbReference type="Pfam" id="PF17407"/>
    </source>
</evidence>
<evidence type="ECO:0000256" key="7">
    <source>
        <dbReference type="ARBA" id="ARBA00023242"/>
    </source>
</evidence>
<feature type="region of interest" description="Disordered" evidence="11">
    <location>
        <begin position="1"/>
        <end position="115"/>
    </location>
</feature>
<dbReference type="Pfam" id="PF17404">
    <property type="entry name" value="Nrap_D3"/>
    <property type="match status" value="1"/>
</dbReference>
<dbReference type="Pfam" id="PF17407">
    <property type="entry name" value="Nrap_D6"/>
    <property type="match status" value="1"/>
</dbReference>
<evidence type="ECO:0000259" key="16">
    <source>
        <dbReference type="Pfam" id="PF17406"/>
    </source>
</evidence>
<sequence length="1267" mass="144908">MAKSKKPFLKKKNVVIKEKVLSKGSNDEEGNELADGYDSMIENGTSEDSDSTGGDDSSDDGFSEKEEQEDSKKPIKHLAASKNKRKMEPPALAHSDEPPQAKKNKLSTAAAEKVKPPTLEEINELKETRNLFHSNLFRLQIKEMLEEVKVKEKVSNYITTFMDQFKIFVKTLKDMPEKEDINELSFLKNSSIVTPLSIQALKLQQQKLFQFQFLKSTTEPFFIGACGTKSLLGPRLQADICVIMPEGCFQKDNFLNLQYDQKRAFYLTYLTQKLIESDSIPGLNPNHLKFVYYNNNPLKPLLEITPPEAAGKKIAQKLIFRIFVSADKASFKLNRFVPWNNNIRPSLYGEENGEQLATPLYNANILFDLTMQRNQQLLDGIFENRKNFQEGFILLKVWLRQRQLDLGYCGFSSHMMAMFIAYLIKQRKLHNNMSSYQVARNVWNNLALSCWNEPNKGISLCDKTATAPNQPTMEQFHDHYSVVFIDVTGFLNICYNLSEDIYQRIKLESQLAVDMLNDMKLNSFQFLFMTKMPLYSQMDHVLKINKPDAVEQILEIHISPQDKYNNACYTYPQLLTTVTKLLKKGLDKRIEFLIPLEEMTLPWNINEPPSHALQQLHLGLILNPDKAYEILDKGPESIDESAAKFRAFWGEKAQLRRFQDGTITESVVWASANDSLAKKRLIVRSIVLYILEHHYQLEEKDVEYIAGEFDLVYSLTKSFKVDGIKSKYNIQQDTNAEALSLHVIQEFDDLARKLNALKELPLEIVSIAGISPVLRYCEPQPVLPQARYIQEQLYANHIQYGIIQLGLSGKWPGELAAFRALKTAFYIQIASLLKEQHNLQCRVTYDGIMVLKQGYCFNLEIAHPKEVGLLKKEKTEKGITRHVDCVESIALEKRHYILPKVAGALKALHQSCSSFGPTVMIAKRWLYSQLIDDGQWPEECTELLIASQYLKTSSKFIGNSPQMAFIRFLHLLANADWKSELFLINFNNAMDESEISDVEHRFGAERNDFPPLCIVTSYDKQYYGKIWSSHLNPNVHVLARVTLLARQCLEIVESTLLASSSFVKPVQIFKPSSEGYDLVIQLKPEAVPNTLAFDFGSSFVEFTKPNWHMPLAGSNFIKLAVNKLREAYGEFAAFFYNPCGGKEIALVWKPYAFEAKDFKVNDVNGCCLMPDHKKIQAKKENLTEDFKFILKDFYLRLGTVEAVKKASEKKPTEILPKGNESQRYFSQNKPQQQTTAPTMEIKSTKSIKAATKTKPLQKKSKKTKKLE</sequence>
<dbReference type="Gene3D" id="3.30.70.3030">
    <property type="match status" value="1"/>
</dbReference>
<feature type="region of interest" description="Disordered" evidence="11">
    <location>
        <begin position="1208"/>
        <end position="1267"/>
    </location>
</feature>
<dbReference type="FunFam" id="1.10.1410.10:FF:000006">
    <property type="entry name" value="Nucleolar protein 6"/>
    <property type="match status" value="1"/>
</dbReference>
<evidence type="ECO:0000256" key="10">
    <source>
        <dbReference type="RuleBase" id="RU364032"/>
    </source>
</evidence>
<evidence type="ECO:0000256" key="8">
    <source>
        <dbReference type="ARBA" id="ARBA00035000"/>
    </source>
</evidence>
<name>A0A1I8P0I7_STOCA</name>
<dbReference type="InterPro" id="IPR035371">
    <property type="entry name" value="Nrap_D6"/>
</dbReference>
<dbReference type="Gene3D" id="1.10.1410.10">
    <property type="match status" value="2"/>
</dbReference>
<feature type="compositionally biased region" description="Basic residues" evidence="11">
    <location>
        <begin position="1255"/>
        <end position="1267"/>
    </location>
</feature>
<feature type="domain" description="Nrap protein" evidence="15">
    <location>
        <begin position="728"/>
        <end position="910"/>
    </location>
</feature>
<dbReference type="InterPro" id="IPR035369">
    <property type="entry name" value="Nrap_D4"/>
</dbReference>
<dbReference type="InterPro" id="IPR035368">
    <property type="entry name" value="Nrap_D3"/>
</dbReference>
<dbReference type="GO" id="GO:0003723">
    <property type="term" value="F:RNA binding"/>
    <property type="evidence" value="ECO:0007669"/>
    <property type="project" value="UniProtKB-KW"/>
</dbReference>
<dbReference type="InterPro" id="IPR035367">
    <property type="entry name" value="Nrap_D2"/>
</dbReference>
<dbReference type="GO" id="GO:0006409">
    <property type="term" value="P:tRNA export from nucleus"/>
    <property type="evidence" value="ECO:0007669"/>
    <property type="project" value="TreeGrafter"/>
</dbReference>
<evidence type="ECO:0000256" key="3">
    <source>
        <dbReference type="ARBA" id="ARBA00006674"/>
    </source>
</evidence>
<reference evidence="18" key="1">
    <citation type="submission" date="2020-05" db="UniProtKB">
        <authorList>
            <consortium name="EnsemblMetazoa"/>
        </authorList>
    </citation>
    <scope>IDENTIFICATION</scope>
    <source>
        <strain evidence="18">USDA</strain>
    </source>
</reference>
<proteinExistence type="inferred from homology"/>
<comment type="subunit">
    <text evidence="9">Part of the small subunit (SSU) processome, composed of more than 70 proteins and the RNA chaperone small nucleolar RNA (snoRNA) U3.</text>
</comment>
<dbReference type="STRING" id="35570.A0A1I8P0I7"/>
<dbReference type="InterPro" id="IPR035082">
    <property type="entry name" value="Nrap_D1"/>
</dbReference>